<dbReference type="InterPro" id="IPR051531">
    <property type="entry name" value="N-acetyltransferase"/>
</dbReference>
<dbReference type="PROSITE" id="PS51186">
    <property type="entry name" value="GNAT"/>
    <property type="match status" value="1"/>
</dbReference>
<reference evidence="3" key="1">
    <citation type="submission" date="2023-11" db="EMBL/GenBank/DDBJ databases">
        <title>Scrofimicrobium hongkongense sp. nov., isolated from a patient with peritonitis.</title>
        <authorList>
            <person name="Lao H.Y."/>
            <person name="Wong A.Y.P."/>
            <person name="Ng T.L."/>
            <person name="Wong R.Y.L."/>
            <person name="Yau M.C.Y."/>
            <person name="Lam J.Y.W."/>
            <person name="Siu G.K.H."/>
        </authorList>
    </citation>
    <scope>NUCLEOTIDE SEQUENCE</scope>
    <source>
        <strain evidence="3">R131</strain>
    </source>
</reference>
<dbReference type="RefSeq" id="WP_350259009.1">
    <property type="nucleotide sequence ID" value="NZ_CP138335.1"/>
</dbReference>
<accession>A0AAU7VAR4</accession>
<dbReference type="PANTHER" id="PTHR43792:SF1">
    <property type="entry name" value="N-ACETYLTRANSFERASE DOMAIN-CONTAINING PROTEIN"/>
    <property type="match status" value="1"/>
</dbReference>
<dbReference type="Gene3D" id="3.40.630.30">
    <property type="match status" value="1"/>
</dbReference>
<organism evidence="3">
    <name type="scientific">Scrofimicrobium appendicitidis</name>
    <dbReference type="NCBI Taxonomy" id="3079930"/>
    <lineage>
        <taxon>Bacteria</taxon>
        <taxon>Bacillati</taxon>
        <taxon>Actinomycetota</taxon>
        <taxon>Actinomycetes</taxon>
        <taxon>Actinomycetales</taxon>
        <taxon>Actinomycetaceae</taxon>
        <taxon>Scrofimicrobium</taxon>
    </lineage>
</organism>
<dbReference type="GO" id="GO:0016747">
    <property type="term" value="F:acyltransferase activity, transferring groups other than amino-acyl groups"/>
    <property type="evidence" value="ECO:0007669"/>
    <property type="project" value="InterPro"/>
</dbReference>
<feature type="region of interest" description="Disordered" evidence="1">
    <location>
        <begin position="162"/>
        <end position="181"/>
    </location>
</feature>
<dbReference type="InterPro" id="IPR016181">
    <property type="entry name" value="Acyl_CoA_acyltransferase"/>
</dbReference>
<evidence type="ECO:0000259" key="2">
    <source>
        <dbReference type="PROSITE" id="PS51186"/>
    </source>
</evidence>
<evidence type="ECO:0000313" key="3">
    <source>
        <dbReference type="EMBL" id="XBW08809.1"/>
    </source>
</evidence>
<dbReference type="EMBL" id="CP138335">
    <property type="protein sequence ID" value="XBW08809.1"/>
    <property type="molecule type" value="Genomic_DNA"/>
</dbReference>
<protein>
    <submittedName>
        <fullName evidence="3">GNAT family N-acetyltransferase</fullName>
    </submittedName>
</protein>
<dbReference type="InterPro" id="IPR000182">
    <property type="entry name" value="GNAT_dom"/>
</dbReference>
<proteinExistence type="predicted"/>
<dbReference type="AlphaFoldDB" id="A0AAU7VAR4"/>
<name>A0AAU7VAR4_9ACTO</name>
<dbReference type="SUPFAM" id="SSF55729">
    <property type="entry name" value="Acyl-CoA N-acyltransferases (Nat)"/>
    <property type="match status" value="1"/>
</dbReference>
<dbReference type="KEGG" id="sapp:SAC06_04435"/>
<sequence>MRLTHTGSVPLRTERLLLRQFQPGDAPAMFERWASSPRATRYLTWPPHDHLAVTEAVLAEWVSNYVQPTFYQWAIVPVGSNLPIGSISVVDRDETAGEVEIGYVIGPEWWGQGYTAEALVRLVDHFFAEVGVGSVLARCHPENLASSRVMLKAGMRRLPWDDEPGGQALAPKSEPEHQYRVTRQMWERR</sequence>
<gene>
    <name evidence="3" type="ORF">SAC06_04435</name>
</gene>
<feature type="domain" description="N-acetyltransferase" evidence="2">
    <location>
        <begin position="16"/>
        <end position="176"/>
    </location>
</feature>
<evidence type="ECO:0000256" key="1">
    <source>
        <dbReference type="SAM" id="MobiDB-lite"/>
    </source>
</evidence>
<dbReference type="PANTHER" id="PTHR43792">
    <property type="entry name" value="GNAT FAMILY, PUTATIVE (AFU_ORTHOLOGUE AFUA_3G00765)-RELATED-RELATED"/>
    <property type="match status" value="1"/>
</dbReference>
<dbReference type="Pfam" id="PF13302">
    <property type="entry name" value="Acetyltransf_3"/>
    <property type="match status" value="1"/>
</dbReference>